<organism evidence="1">
    <name type="scientific">marine sediment metagenome</name>
    <dbReference type="NCBI Taxonomy" id="412755"/>
    <lineage>
        <taxon>unclassified sequences</taxon>
        <taxon>metagenomes</taxon>
        <taxon>ecological metagenomes</taxon>
    </lineage>
</organism>
<reference evidence="1" key="1">
    <citation type="journal article" date="2014" name="Front. Microbiol.">
        <title>High frequency of phylogenetically diverse reductive dehalogenase-homologous genes in deep subseafloor sedimentary metagenomes.</title>
        <authorList>
            <person name="Kawai M."/>
            <person name="Futagami T."/>
            <person name="Toyoda A."/>
            <person name="Takaki Y."/>
            <person name="Nishi S."/>
            <person name="Hori S."/>
            <person name="Arai W."/>
            <person name="Tsubouchi T."/>
            <person name="Morono Y."/>
            <person name="Uchiyama I."/>
            <person name="Ito T."/>
            <person name="Fujiyama A."/>
            <person name="Inagaki F."/>
            <person name="Takami H."/>
        </authorList>
    </citation>
    <scope>NUCLEOTIDE SEQUENCE</scope>
    <source>
        <strain evidence="1">Expedition CK06-06</strain>
    </source>
</reference>
<evidence type="ECO:0000313" key="1">
    <source>
        <dbReference type="EMBL" id="GAI62229.1"/>
    </source>
</evidence>
<protein>
    <submittedName>
        <fullName evidence="1">Uncharacterized protein</fullName>
    </submittedName>
</protein>
<gene>
    <name evidence="1" type="ORF">S12H4_07937</name>
</gene>
<sequence length="69" mass="7812">MRDFLDQLESAKSIKIVLDNTGPREMHAFVATEGGVAFWLGSRKDIPVSIVQVAWIYKSVEAFEEIQNE</sequence>
<dbReference type="EMBL" id="BARW01003000">
    <property type="protein sequence ID" value="GAI62229.1"/>
    <property type="molecule type" value="Genomic_DNA"/>
</dbReference>
<accession>X1S347</accession>
<dbReference type="AlphaFoldDB" id="X1S347"/>
<comment type="caution">
    <text evidence="1">The sequence shown here is derived from an EMBL/GenBank/DDBJ whole genome shotgun (WGS) entry which is preliminary data.</text>
</comment>
<name>X1S347_9ZZZZ</name>
<proteinExistence type="predicted"/>